<comment type="caution">
    <text evidence="2">The sequence shown here is derived from an EMBL/GenBank/DDBJ whole genome shotgun (WGS) entry which is preliminary data.</text>
</comment>
<dbReference type="AlphaFoldDB" id="X6LHR0"/>
<keyword evidence="3" id="KW-1185">Reference proteome</keyword>
<accession>X6LHR0</accession>
<keyword evidence="1" id="KW-1133">Transmembrane helix</keyword>
<reference evidence="2 3" key="1">
    <citation type="journal article" date="2013" name="Curr. Biol.">
        <title>The Genome of the Foraminiferan Reticulomyxa filosa.</title>
        <authorList>
            <person name="Glockner G."/>
            <person name="Hulsmann N."/>
            <person name="Schleicher M."/>
            <person name="Noegel A.A."/>
            <person name="Eichinger L."/>
            <person name="Gallinger C."/>
            <person name="Pawlowski J."/>
            <person name="Sierra R."/>
            <person name="Euteneuer U."/>
            <person name="Pillet L."/>
            <person name="Moustafa A."/>
            <person name="Platzer M."/>
            <person name="Groth M."/>
            <person name="Szafranski K."/>
            <person name="Schliwa M."/>
        </authorList>
    </citation>
    <scope>NUCLEOTIDE SEQUENCE [LARGE SCALE GENOMIC DNA]</scope>
</reference>
<gene>
    <name evidence="2" type="ORF">RFI_36281</name>
</gene>
<evidence type="ECO:0000313" key="3">
    <source>
        <dbReference type="Proteomes" id="UP000023152"/>
    </source>
</evidence>
<name>X6LHR0_RETFI</name>
<proteinExistence type="predicted"/>
<evidence type="ECO:0000313" key="2">
    <source>
        <dbReference type="EMBL" id="ETO01159.1"/>
    </source>
</evidence>
<protein>
    <submittedName>
        <fullName evidence="2">Uncharacterized protein</fullName>
    </submittedName>
</protein>
<organism evidence="2 3">
    <name type="scientific">Reticulomyxa filosa</name>
    <dbReference type="NCBI Taxonomy" id="46433"/>
    <lineage>
        <taxon>Eukaryota</taxon>
        <taxon>Sar</taxon>
        <taxon>Rhizaria</taxon>
        <taxon>Retaria</taxon>
        <taxon>Foraminifera</taxon>
        <taxon>Monothalamids</taxon>
        <taxon>Reticulomyxidae</taxon>
        <taxon>Reticulomyxa</taxon>
    </lineage>
</organism>
<dbReference type="EMBL" id="ASPP01039044">
    <property type="protein sequence ID" value="ETO01159.1"/>
    <property type="molecule type" value="Genomic_DNA"/>
</dbReference>
<keyword evidence="1" id="KW-0812">Transmembrane</keyword>
<sequence length="162" mass="19160">MRYTNTNSSFVEALREELIILKNEFKFVCEYPNNNKDSNEITLLSFGGSKYTRHTLMMKYVSVWSNDSDNVNTTKIKLGRIDDFYQIITKYRINANTEIIDFSMRSAIKNSKLTQNYEQLIKKIKSSTQKKKKFNLYFITISFAFHLLHHPNCLFKKITNEN</sequence>
<keyword evidence="1" id="KW-0472">Membrane</keyword>
<evidence type="ECO:0000256" key="1">
    <source>
        <dbReference type="SAM" id="Phobius"/>
    </source>
</evidence>
<dbReference type="Proteomes" id="UP000023152">
    <property type="component" value="Unassembled WGS sequence"/>
</dbReference>
<feature type="transmembrane region" description="Helical" evidence="1">
    <location>
        <begin position="134"/>
        <end position="151"/>
    </location>
</feature>